<evidence type="ECO:0000313" key="2">
    <source>
        <dbReference type="EnsemblMetazoa" id="GPPI037330-PA"/>
    </source>
</evidence>
<feature type="region of interest" description="Disordered" evidence="1">
    <location>
        <begin position="296"/>
        <end position="318"/>
    </location>
</feature>
<dbReference type="EnsemblMetazoa" id="GPPI037330-RA">
    <property type="protein sequence ID" value="GPPI037330-PA"/>
    <property type="gene ID" value="GPPI037330"/>
</dbReference>
<dbReference type="EMBL" id="JXJN01018563">
    <property type="status" value="NOT_ANNOTATED_CDS"/>
    <property type="molecule type" value="Genomic_DNA"/>
</dbReference>
<feature type="region of interest" description="Disordered" evidence="1">
    <location>
        <begin position="1"/>
        <end position="42"/>
    </location>
</feature>
<dbReference type="AlphaFoldDB" id="A0A1B0BQE6"/>
<evidence type="ECO:0000256" key="1">
    <source>
        <dbReference type="SAM" id="MobiDB-lite"/>
    </source>
</evidence>
<name>A0A1B0BQE6_9MUSC</name>
<organism evidence="2 3">
    <name type="scientific">Glossina palpalis gambiensis</name>
    <dbReference type="NCBI Taxonomy" id="67801"/>
    <lineage>
        <taxon>Eukaryota</taxon>
        <taxon>Metazoa</taxon>
        <taxon>Ecdysozoa</taxon>
        <taxon>Arthropoda</taxon>
        <taxon>Hexapoda</taxon>
        <taxon>Insecta</taxon>
        <taxon>Pterygota</taxon>
        <taxon>Neoptera</taxon>
        <taxon>Endopterygota</taxon>
        <taxon>Diptera</taxon>
        <taxon>Brachycera</taxon>
        <taxon>Muscomorpha</taxon>
        <taxon>Hippoboscoidea</taxon>
        <taxon>Glossinidae</taxon>
        <taxon>Glossina</taxon>
    </lineage>
</organism>
<proteinExistence type="predicted"/>
<sequence length="582" mass="67430">MLKHEAFASRNQLISKTRRVTRKPNSSAKSTTADQRIRTTQNEAAMPYDDFDAIMKTVDEQQAVEARERVPERNITNNDRRGRQGTEKFSLDAVSRVLWSIGKERTLRNDQRLYLNGFLNELKHLNPKVMEYNLALVKATKPLSKDALFCFFSCFLKSNIKWSTEQVNIMLNTMFDMENFKLHHSLDPEDVLQTTMEQLNPCELAFLHHILLIEKMTTEKFLYLTRYLERLKRFSTRHAQDYFSLLKTYGFLGRNSFAALLAFLKESKGQWKVQDFQKLEGLLKRNLIKKITPSVKPRKDVKRNRPNLPSPTTSNKAVVHHQDTHEFSNVMIYLLEGGLLNAHKLQILESFLRSLIEMDTQELHDYIVTLKRRGVLNNQVCYYLKNLLLENVIPLDSQDRYMLIKSFNALITNQKIKMKIFPSLTKHRVDVLCTTKNRNNSFDSVASSQHQQHTDRDNTSMTTISEIMTTNTPTSLANLNNSSQLAISAVSSNALTASSSMKTIFNVESQDPMTSTSSTKALNIRNYMPPKMSESTREKMRRVFDRLKTSIYFTRHFKIQFCSATFGQKQFLNNRNSECPKP</sequence>
<reference evidence="2" key="2">
    <citation type="submission" date="2020-05" db="UniProtKB">
        <authorList>
            <consortium name="EnsemblMetazoa"/>
        </authorList>
    </citation>
    <scope>IDENTIFICATION</scope>
    <source>
        <strain evidence="2">IAEA</strain>
    </source>
</reference>
<evidence type="ECO:0000313" key="3">
    <source>
        <dbReference type="Proteomes" id="UP000092460"/>
    </source>
</evidence>
<dbReference type="VEuPathDB" id="VectorBase:GPPI037330"/>
<dbReference type="Proteomes" id="UP000092460">
    <property type="component" value="Unassembled WGS sequence"/>
</dbReference>
<keyword evidence="3" id="KW-1185">Reference proteome</keyword>
<protein>
    <submittedName>
        <fullName evidence="2">Uncharacterized protein</fullName>
    </submittedName>
</protein>
<accession>A0A1B0BQE6</accession>
<feature type="compositionally biased region" description="Polar residues" evidence="1">
    <location>
        <begin position="23"/>
        <end position="42"/>
    </location>
</feature>
<reference evidence="3" key="1">
    <citation type="submission" date="2015-01" db="EMBL/GenBank/DDBJ databases">
        <authorList>
            <person name="Aksoy S."/>
            <person name="Warren W."/>
            <person name="Wilson R.K."/>
        </authorList>
    </citation>
    <scope>NUCLEOTIDE SEQUENCE [LARGE SCALE GENOMIC DNA]</scope>
    <source>
        <strain evidence="3">IAEA</strain>
    </source>
</reference>